<evidence type="ECO:0000313" key="3">
    <source>
        <dbReference type="EMBL" id="TMJ06137.1"/>
    </source>
</evidence>
<dbReference type="InterPro" id="IPR042099">
    <property type="entry name" value="ANL_N_sf"/>
</dbReference>
<dbReference type="Proteomes" id="UP000315217">
    <property type="component" value="Unassembled WGS sequence"/>
</dbReference>
<feature type="domain" description="AMP-binding enzyme C-terminal" evidence="2">
    <location>
        <begin position="445"/>
        <end position="521"/>
    </location>
</feature>
<dbReference type="InterPro" id="IPR020845">
    <property type="entry name" value="AMP-binding_CS"/>
</dbReference>
<dbReference type="NCBIfam" id="TIGR01733">
    <property type="entry name" value="AA-adenyl-dom"/>
    <property type="match status" value="1"/>
</dbReference>
<comment type="caution">
    <text evidence="3">The sequence shown here is derived from an EMBL/GenBank/DDBJ whole genome shotgun (WGS) entry which is preliminary data.</text>
</comment>
<evidence type="ECO:0000313" key="5">
    <source>
        <dbReference type="Proteomes" id="UP000315217"/>
    </source>
</evidence>
<dbReference type="Pfam" id="PF13193">
    <property type="entry name" value="AMP-binding_C"/>
    <property type="match status" value="1"/>
</dbReference>
<dbReference type="GO" id="GO:0044550">
    <property type="term" value="P:secondary metabolite biosynthetic process"/>
    <property type="evidence" value="ECO:0007669"/>
    <property type="project" value="TreeGrafter"/>
</dbReference>
<dbReference type="InterPro" id="IPR010071">
    <property type="entry name" value="AA_adenyl_dom"/>
</dbReference>
<dbReference type="PANTHER" id="PTHR45527">
    <property type="entry name" value="NONRIBOSOMAL PEPTIDE SYNTHETASE"/>
    <property type="match status" value="1"/>
</dbReference>
<dbReference type="Gene3D" id="3.40.50.12780">
    <property type="entry name" value="N-terminal domain of ligase-like"/>
    <property type="match status" value="1"/>
</dbReference>
<evidence type="ECO:0000259" key="2">
    <source>
        <dbReference type="Pfam" id="PF13193"/>
    </source>
</evidence>
<dbReference type="GO" id="GO:0043041">
    <property type="term" value="P:amino acid activation for nonribosomal peptide biosynthetic process"/>
    <property type="evidence" value="ECO:0007669"/>
    <property type="project" value="TreeGrafter"/>
</dbReference>
<dbReference type="InterPro" id="IPR000873">
    <property type="entry name" value="AMP-dep_synth/lig_dom"/>
</dbReference>
<dbReference type="InterPro" id="IPR025110">
    <property type="entry name" value="AMP-bd_C"/>
</dbReference>
<dbReference type="EMBL" id="VBAJ01000235">
    <property type="protein sequence ID" value="TMJ06137.1"/>
    <property type="molecule type" value="Genomic_DNA"/>
</dbReference>
<dbReference type="AlphaFoldDB" id="A0A537LEI6"/>
<name>A0A537LEI6_9BACT</name>
<dbReference type="SUPFAM" id="SSF56801">
    <property type="entry name" value="Acetyl-CoA synthetase-like"/>
    <property type="match status" value="1"/>
</dbReference>
<dbReference type="Pfam" id="PF00501">
    <property type="entry name" value="AMP-binding"/>
    <property type="match status" value="1"/>
</dbReference>
<sequence length="544" mass="59642">MSGAASVERLDQWVTRQARQRPFAGAVVLGEDRLTYGELEDLSNRLARCLLDAGCEPGDRVCLLMPKSPIAIMAIVAIYKAGGIYVPLDPAGPAPRLAKIIASCEPRWMLAAGPVGGLLETLMAGEGWRESTRVGWVQSDGTQAEPVWADFSARDLDRYAGSPVAASTQRRDPAHIFYTSGSTGVPKGVVITHSNMIAFIEWAVPYFEMRPQDRISGHSPLHFDLSMLDIFGTFAAGAELHLVPPELNVLPNKLAEFIRGSELTQWFSVPSALNYMAKFDVVRVHDFRALRRVMWCGEVLPTPALMYWMRRLPGVRFTNLYGPTETTVASSYYTVPACPEDAAPVPIGQPCDGEVLYVLDEDLRPVPAGEVGELFIGGVGLSPGYWGDPEKTRAAFLTNPRSSHPEERIYRTGDLARVGTDGLVYFLGRADAQIKSRGYRIELGEIEAALHALGILQEVAVIALPTEGFEGASIYCAYVPLPGRSLTPTELRGELSRLLPAYMLPASWLSVETLPTNPNGKIDRRRVAEMFRQPEAARHETHPA</sequence>
<dbReference type="Gene3D" id="3.30.300.30">
    <property type="match status" value="1"/>
</dbReference>
<organism evidence="3 6">
    <name type="scientific">Candidatus Segetimicrobium genomatis</name>
    <dbReference type="NCBI Taxonomy" id="2569760"/>
    <lineage>
        <taxon>Bacteria</taxon>
        <taxon>Bacillati</taxon>
        <taxon>Candidatus Sysuimicrobiota</taxon>
        <taxon>Candidatus Sysuimicrobiia</taxon>
        <taxon>Candidatus Sysuimicrobiales</taxon>
        <taxon>Candidatus Segetimicrobiaceae</taxon>
        <taxon>Candidatus Segetimicrobium</taxon>
    </lineage>
</organism>
<feature type="domain" description="AMP-dependent synthetase/ligase" evidence="1">
    <location>
        <begin position="15"/>
        <end position="386"/>
    </location>
</feature>
<dbReference type="InterPro" id="IPR045851">
    <property type="entry name" value="AMP-bd_C_sf"/>
</dbReference>
<dbReference type="Proteomes" id="UP000318661">
    <property type="component" value="Unassembled WGS sequence"/>
</dbReference>
<dbReference type="PROSITE" id="PS00455">
    <property type="entry name" value="AMP_BINDING"/>
    <property type="match status" value="1"/>
</dbReference>
<proteinExistence type="predicted"/>
<dbReference type="CDD" id="cd05930">
    <property type="entry name" value="A_NRPS"/>
    <property type="match status" value="1"/>
</dbReference>
<dbReference type="GO" id="GO:0031177">
    <property type="term" value="F:phosphopantetheine binding"/>
    <property type="evidence" value="ECO:0007669"/>
    <property type="project" value="TreeGrafter"/>
</dbReference>
<accession>A0A537LEI6</accession>
<gene>
    <name evidence="4" type="ORF">E6G98_00220</name>
    <name evidence="3" type="ORF">E6G99_09190</name>
</gene>
<dbReference type="GO" id="GO:0005737">
    <property type="term" value="C:cytoplasm"/>
    <property type="evidence" value="ECO:0007669"/>
    <property type="project" value="TreeGrafter"/>
</dbReference>
<reference evidence="5 6" key="1">
    <citation type="journal article" date="2019" name="Nat. Microbiol.">
        <title>Mediterranean grassland soil C-N compound turnover is dependent on rainfall and depth, and is mediated by genomically divergent microorganisms.</title>
        <authorList>
            <person name="Diamond S."/>
            <person name="Andeer P.F."/>
            <person name="Li Z."/>
            <person name="Crits-Christoph A."/>
            <person name="Burstein D."/>
            <person name="Anantharaman K."/>
            <person name="Lane K.R."/>
            <person name="Thomas B.C."/>
            <person name="Pan C."/>
            <person name="Northen T.R."/>
            <person name="Banfield J.F."/>
        </authorList>
    </citation>
    <scope>NUCLEOTIDE SEQUENCE [LARGE SCALE GENOMIC DNA]</scope>
    <source>
        <strain evidence="4">NP_1</strain>
        <strain evidence="3">NP_2</strain>
    </source>
</reference>
<evidence type="ECO:0000313" key="6">
    <source>
        <dbReference type="Proteomes" id="UP000318661"/>
    </source>
</evidence>
<evidence type="ECO:0000259" key="1">
    <source>
        <dbReference type="Pfam" id="PF00501"/>
    </source>
</evidence>
<protein>
    <submittedName>
        <fullName evidence="3">Amino acid adenylation domain-containing protein</fullName>
    </submittedName>
</protein>
<evidence type="ECO:0000313" key="4">
    <source>
        <dbReference type="EMBL" id="TMJ13512.1"/>
    </source>
</evidence>
<dbReference type="PANTHER" id="PTHR45527:SF1">
    <property type="entry name" value="FATTY ACID SYNTHASE"/>
    <property type="match status" value="1"/>
</dbReference>
<dbReference type="EMBL" id="VBAI01000006">
    <property type="protein sequence ID" value="TMJ13512.1"/>
    <property type="molecule type" value="Genomic_DNA"/>
</dbReference>